<name>A0AAW1Q2E5_9CHLO</name>
<gene>
    <name evidence="10" type="ORF">WJX72_004010</name>
</gene>
<evidence type="ECO:0000256" key="5">
    <source>
        <dbReference type="ARBA" id="ARBA00022490"/>
    </source>
</evidence>
<organism evidence="10 11">
    <name type="scientific">[Myrmecia] bisecta</name>
    <dbReference type="NCBI Taxonomy" id="41462"/>
    <lineage>
        <taxon>Eukaryota</taxon>
        <taxon>Viridiplantae</taxon>
        <taxon>Chlorophyta</taxon>
        <taxon>core chlorophytes</taxon>
        <taxon>Trebouxiophyceae</taxon>
        <taxon>Trebouxiales</taxon>
        <taxon>Trebouxiaceae</taxon>
        <taxon>Myrmecia</taxon>
    </lineage>
</organism>
<keyword evidence="5" id="KW-0963">Cytoplasm</keyword>
<keyword evidence="6" id="KW-0697">Rotamase</keyword>
<comment type="similarity">
    <text evidence="3">Belongs to the FKBP-type PPIase family.</text>
</comment>
<dbReference type="PANTHER" id="PTHR47861:SF3">
    <property type="entry name" value="FKBP-TYPE PEPTIDYL-PROLYL CIS-TRANS ISOMERASE SLYD"/>
    <property type="match status" value="1"/>
</dbReference>
<evidence type="ECO:0000256" key="1">
    <source>
        <dbReference type="ARBA" id="ARBA00000971"/>
    </source>
</evidence>
<evidence type="ECO:0000313" key="10">
    <source>
        <dbReference type="EMBL" id="KAK9814319.1"/>
    </source>
</evidence>
<comment type="catalytic activity">
    <reaction evidence="1">
        <text>[protein]-peptidylproline (omega=180) = [protein]-peptidylproline (omega=0)</text>
        <dbReference type="Rhea" id="RHEA:16237"/>
        <dbReference type="Rhea" id="RHEA-COMP:10747"/>
        <dbReference type="Rhea" id="RHEA-COMP:10748"/>
        <dbReference type="ChEBI" id="CHEBI:83833"/>
        <dbReference type="ChEBI" id="CHEBI:83834"/>
        <dbReference type="EC" id="5.2.1.8"/>
    </reaction>
</comment>
<dbReference type="EMBL" id="JALJOR010000007">
    <property type="protein sequence ID" value="KAK9814319.1"/>
    <property type="molecule type" value="Genomic_DNA"/>
</dbReference>
<feature type="region of interest" description="Disordered" evidence="9">
    <location>
        <begin position="1"/>
        <end position="50"/>
    </location>
</feature>
<dbReference type="GO" id="GO:0005737">
    <property type="term" value="C:cytoplasm"/>
    <property type="evidence" value="ECO:0007669"/>
    <property type="project" value="UniProtKB-SubCell"/>
</dbReference>
<reference evidence="10 11" key="1">
    <citation type="journal article" date="2024" name="Nat. Commun.">
        <title>Phylogenomics reveals the evolutionary origins of lichenization in chlorophyte algae.</title>
        <authorList>
            <person name="Puginier C."/>
            <person name="Libourel C."/>
            <person name="Otte J."/>
            <person name="Skaloud P."/>
            <person name="Haon M."/>
            <person name="Grisel S."/>
            <person name="Petersen M."/>
            <person name="Berrin J.G."/>
            <person name="Delaux P.M."/>
            <person name="Dal Grande F."/>
            <person name="Keller J."/>
        </authorList>
    </citation>
    <scope>NUCLEOTIDE SEQUENCE [LARGE SCALE GENOMIC DNA]</scope>
    <source>
        <strain evidence="10 11">SAG 2043</strain>
    </source>
</reference>
<feature type="compositionally biased region" description="Polar residues" evidence="9">
    <location>
        <begin position="12"/>
        <end position="21"/>
    </location>
</feature>
<accession>A0AAW1Q2E5</accession>
<evidence type="ECO:0000256" key="6">
    <source>
        <dbReference type="ARBA" id="ARBA00023110"/>
    </source>
</evidence>
<evidence type="ECO:0000256" key="4">
    <source>
        <dbReference type="ARBA" id="ARBA00013194"/>
    </source>
</evidence>
<dbReference type="SUPFAM" id="SSF54534">
    <property type="entry name" value="FKBP-like"/>
    <property type="match status" value="1"/>
</dbReference>
<protein>
    <recommendedName>
        <fullName evidence="4">peptidylprolyl isomerase</fullName>
        <ecNumber evidence="4">5.2.1.8</ecNumber>
    </recommendedName>
</protein>
<keyword evidence="8" id="KW-0413">Isomerase</keyword>
<comment type="subcellular location">
    <subcellularLocation>
        <location evidence="2">Cytoplasm</location>
    </subcellularLocation>
</comment>
<dbReference type="AlphaFoldDB" id="A0AAW1Q2E5"/>
<evidence type="ECO:0000256" key="2">
    <source>
        <dbReference type="ARBA" id="ARBA00004496"/>
    </source>
</evidence>
<comment type="caution">
    <text evidence="10">The sequence shown here is derived from an EMBL/GenBank/DDBJ whole genome shotgun (WGS) entry which is preliminary data.</text>
</comment>
<evidence type="ECO:0000256" key="3">
    <source>
        <dbReference type="ARBA" id="ARBA00006577"/>
    </source>
</evidence>
<dbReference type="InterPro" id="IPR046357">
    <property type="entry name" value="PPIase_dom_sf"/>
</dbReference>
<evidence type="ECO:0000256" key="9">
    <source>
        <dbReference type="SAM" id="MobiDB-lite"/>
    </source>
</evidence>
<dbReference type="GO" id="GO:0003755">
    <property type="term" value="F:peptidyl-prolyl cis-trans isomerase activity"/>
    <property type="evidence" value="ECO:0007669"/>
    <property type="project" value="UniProtKB-KW"/>
</dbReference>
<keyword evidence="7" id="KW-0143">Chaperone</keyword>
<dbReference type="EC" id="5.2.1.8" evidence="4"/>
<evidence type="ECO:0000313" key="11">
    <source>
        <dbReference type="Proteomes" id="UP001489004"/>
    </source>
</evidence>
<proteinExistence type="inferred from homology"/>
<evidence type="ECO:0000256" key="8">
    <source>
        <dbReference type="ARBA" id="ARBA00023235"/>
    </source>
</evidence>
<keyword evidence="11" id="KW-1185">Reference proteome</keyword>
<sequence length="198" mass="21559">MLCTHKRAKPSQLCTSRSCQPGRQPIPPRRTQSSRASRIPESSAGQGPRVAMEGDVVGLEYWVREQGQVPQLSESQPEAVSFEVGAGEATGNPLFQAFDEAVRGMELGQSTSFQASGGEWDSNLLFNVPRPHDEIQRLERRYHSAGGLREGMLVELANGGMALICKLTDAEVVLDANNMLAGRTLTFDMRLVSIEAST</sequence>
<dbReference type="Gene3D" id="3.10.50.40">
    <property type="match status" value="1"/>
</dbReference>
<dbReference type="PANTHER" id="PTHR47861">
    <property type="entry name" value="FKBP-TYPE PEPTIDYL-PROLYL CIS-TRANS ISOMERASE SLYD"/>
    <property type="match status" value="1"/>
</dbReference>
<dbReference type="Proteomes" id="UP001489004">
    <property type="component" value="Unassembled WGS sequence"/>
</dbReference>
<evidence type="ECO:0000256" key="7">
    <source>
        <dbReference type="ARBA" id="ARBA00023186"/>
    </source>
</evidence>